<dbReference type="AlphaFoldDB" id="A0A382LRC9"/>
<gene>
    <name evidence="2" type="ORF">METZ01_LOCUS290295</name>
</gene>
<dbReference type="EMBL" id="UINC01087779">
    <property type="protein sequence ID" value="SVC37441.1"/>
    <property type="molecule type" value="Genomic_DNA"/>
</dbReference>
<feature type="region of interest" description="Disordered" evidence="1">
    <location>
        <begin position="36"/>
        <end position="58"/>
    </location>
</feature>
<organism evidence="2">
    <name type="scientific">marine metagenome</name>
    <dbReference type="NCBI Taxonomy" id="408172"/>
    <lineage>
        <taxon>unclassified sequences</taxon>
        <taxon>metagenomes</taxon>
        <taxon>ecological metagenomes</taxon>
    </lineage>
</organism>
<evidence type="ECO:0000256" key="1">
    <source>
        <dbReference type="SAM" id="MobiDB-lite"/>
    </source>
</evidence>
<proteinExistence type="predicted"/>
<feature type="non-terminal residue" evidence="2">
    <location>
        <position position="1"/>
    </location>
</feature>
<name>A0A382LRC9_9ZZZZ</name>
<protein>
    <submittedName>
        <fullName evidence="2">Uncharacterized protein</fullName>
    </submittedName>
</protein>
<evidence type="ECO:0000313" key="2">
    <source>
        <dbReference type="EMBL" id="SVC37441.1"/>
    </source>
</evidence>
<accession>A0A382LRC9</accession>
<sequence length="58" mass="7104">VVPWCRYEDDPWDTKCYSIIPIDYFMEKINEVTGFEKETETSERMHRTSRKRTDKDIN</sequence>
<reference evidence="2" key="1">
    <citation type="submission" date="2018-05" db="EMBL/GenBank/DDBJ databases">
        <authorList>
            <person name="Lanie J.A."/>
            <person name="Ng W.-L."/>
            <person name="Kazmierczak K.M."/>
            <person name="Andrzejewski T.M."/>
            <person name="Davidsen T.M."/>
            <person name="Wayne K.J."/>
            <person name="Tettelin H."/>
            <person name="Glass J.I."/>
            <person name="Rusch D."/>
            <person name="Podicherti R."/>
            <person name="Tsui H.-C.T."/>
            <person name="Winkler M.E."/>
        </authorList>
    </citation>
    <scope>NUCLEOTIDE SEQUENCE</scope>
</reference>